<dbReference type="EMBL" id="HG937516">
    <property type="protein sequence ID" value="CDN40737.1"/>
    <property type="molecule type" value="Genomic_DNA"/>
</dbReference>
<accession>A0A292IJM9</accession>
<name>A0A292IJM9_9MOLU</name>
<evidence type="ECO:0000313" key="2">
    <source>
        <dbReference type="EMBL" id="CDN40737.1"/>
    </source>
</evidence>
<organism evidence="2 3">
    <name type="scientific">Mycoplasma amphoriforme A39</name>
    <dbReference type="NCBI Taxonomy" id="572419"/>
    <lineage>
        <taxon>Bacteria</taxon>
        <taxon>Bacillati</taxon>
        <taxon>Mycoplasmatota</taxon>
        <taxon>Mollicutes</taxon>
        <taxon>Mycoplasmataceae</taxon>
        <taxon>Mycoplasma</taxon>
    </lineage>
</organism>
<evidence type="ECO:0000256" key="1">
    <source>
        <dbReference type="SAM" id="MobiDB-lite"/>
    </source>
</evidence>
<feature type="compositionally biased region" description="Low complexity" evidence="1">
    <location>
        <begin position="75"/>
        <end position="85"/>
    </location>
</feature>
<keyword evidence="3" id="KW-1185">Reference proteome</keyword>
<sequence length="393" mass="44466">MVLDARFNANSRLVNKSGTETNNNQTENQNNQNITPNQPNPSNPQNPKVEEQKPRTEQNQTTPNPQNPKVEEQKPSQPQSPSQKENQIQPRTVDVKDLIKKQHDSWVKDGYNFNVNSGLVNSSVFGTLVSLRNLSSSNPAEIIAKINSFLPEAKDKKFAQFSTDLVALGFKLKVTNVIPDYTRKELEFQLSILDSKNQPTQFYENGPSSLTYRLRGFEKGFAIAPLDTQITSLLTNTKIGYRLDVIIPDVKTKAQALWWLQEVARQATIGVDVNNINAFEYDRNQTVAQFVDAVAAKLKQKNSKNQYYLPYLLRIVDFNPEDRLITDENKQPSYNDAGSNLIAGGRKYNQFQPYNGMDGYANTINGLEGLKKELINLLRQINKHKPSTNPYNS</sequence>
<feature type="compositionally biased region" description="Low complexity" evidence="1">
    <location>
        <begin position="19"/>
        <end position="37"/>
    </location>
</feature>
<feature type="compositionally biased region" description="Polar residues" evidence="1">
    <location>
        <begin position="8"/>
        <end position="18"/>
    </location>
</feature>
<feature type="region of interest" description="Disordered" evidence="1">
    <location>
        <begin position="1"/>
        <end position="91"/>
    </location>
</feature>
<protein>
    <submittedName>
        <fullName evidence="2">Uncharacterized protein</fullName>
    </submittedName>
</protein>
<gene>
    <name evidence="2" type="ORF">MAMA39_06200</name>
</gene>
<evidence type="ECO:0000313" key="3">
    <source>
        <dbReference type="Proteomes" id="UP000261764"/>
    </source>
</evidence>
<reference evidence="2 3" key="1">
    <citation type="journal article" date="2015" name="Clin. Infect. Dis.">
        <title>Genomic Investigations unmask Mycoplasma amphoriforme, a new respiratory pathogen.</title>
        <authorList>
            <person name="Gillespie S.H."/>
            <person name="Ling C.L."/>
            <person name="Oravcova K."/>
            <person name="Pinheiro M."/>
            <person name="Wells L."/>
            <person name="Bryant J.M."/>
            <person name="McHugh T.D."/>
            <person name="Bebear C."/>
            <person name="Webster D."/>
            <person name="Harris S.R."/>
            <person name="Seth-Smith H.M."/>
            <person name="Thomson N.R."/>
        </authorList>
    </citation>
    <scope>NUCLEOTIDE SEQUENCE [LARGE SCALE GENOMIC DNA]</scope>
    <source>
        <strain evidence="2 3">A39</strain>
    </source>
</reference>
<proteinExistence type="predicted"/>
<dbReference type="KEGG" id="mamp:MAMA39_06200"/>
<dbReference type="Proteomes" id="UP000261764">
    <property type="component" value="Chromosome I"/>
</dbReference>
<dbReference type="AlphaFoldDB" id="A0A292IJM9"/>